<dbReference type="Pfam" id="PF11030">
    <property type="entry name" value="Nucleocapsid-N"/>
    <property type="match status" value="1"/>
</dbReference>
<evidence type="ECO:0000313" key="1">
    <source>
        <dbReference type="EMBL" id="KAF2608667.1"/>
    </source>
</evidence>
<name>A0A3N6U022_BRACR</name>
<organism evidence="1 2">
    <name type="scientific">Brassica cretica</name>
    <name type="common">Mustard</name>
    <dbReference type="NCBI Taxonomy" id="69181"/>
    <lineage>
        <taxon>Eukaryota</taxon>
        <taxon>Viridiplantae</taxon>
        <taxon>Streptophyta</taxon>
        <taxon>Embryophyta</taxon>
        <taxon>Tracheophyta</taxon>
        <taxon>Spermatophyta</taxon>
        <taxon>Magnoliopsida</taxon>
        <taxon>eudicotyledons</taxon>
        <taxon>Gunneridae</taxon>
        <taxon>Pentapetalae</taxon>
        <taxon>rosids</taxon>
        <taxon>malvids</taxon>
        <taxon>Brassicales</taxon>
        <taxon>Brassicaceae</taxon>
        <taxon>Brassiceae</taxon>
        <taxon>Brassica</taxon>
    </lineage>
</organism>
<gene>
    <name evidence="1" type="ORF">F2Q68_00043857</name>
</gene>
<dbReference type="Proteomes" id="UP000712281">
    <property type="component" value="Unassembled WGS sequence"/>
</dbReference>
<comment type="caution">
    <text evidence="1">The sequence shown here is derived from an EMBL/GenBank/DDBJ whole genome shotgun (WGS) entry which is preliminary data.</text>
</comment>
<sequence length="88" mass="9918">MGDNGHQNELAAELQRMQQQMQQNIQAQQDAALLAAQQQQEQPEKAAPIGQRNLLHNLPTTRSAISPPPCLRQDFEIKPALIDLVQRR</sequence>
<proteinExistence type="predicted"/>
<accession>A0A3N6U022</accession>
<reference evidence="1" key="1">
    <citation type="submission" date="2019-12" db="EMBL/GenBank/DDBJ databases">
        <title>Genome sequencing and annotation of Brassica cretica.</title>
        <authorList>
            <person name="Studholme D.J."/>
            <person name="Sarris P.F."/>
        </authorList>
    </citation>
    <scope>NUCLEOTIDE SEQUENCE</scope>
    <source>
        <strain evidence="1">PFS-001/15</strain>
        <tissue evidence="1">Leaf</tissue>
    </source>
</reference>
<dbReference type="AlphaFoldDB" id="A0A3N6U022"/>
<dbReference type="InterPro" id="IPR020253">
    <property type="entry name" value="Torovirus_nucleocapsid"/>
</dbReference>
<protein>
    <submittedName>
        <fullName evidence="1">Uncharacterized protein</fullName>
    </submittedName>
</protein>
<dbReference type="EMBL" id="QGKW02000276">
    <property type="protein sequence ID" value="KAF2608667.1"/>
    <property type="molecule type" value="Genomic_DNA"/>
</dbReference>
<evidence type="ECO:0000313" key="2">
    <source>
        <dbReference type="Proteomes" id="UP000712281"/>
    </source>
</evidence>